<keyword evidence="4" id="KW-0802">TPR repeat</keyword>
<dbReference type="GO" id="GO:0009279">
    <property type="term" value="C:cell outer membrane"/>
    <property type="evidence" value="ECO:0007669"/>
    <property type="project" value="UniProtKB-SubCell"/>
</dbReference>
<evidence type="ECO:0000259" key="7">
    <source>
        <dbReference type="PROSITE" id="PS51123"/>
    </source>
</evidence>
<dbReference type="InterPro" id="IPR011990">
    <property type="entry name" value="TPR-like_helical_dom_sf"/>
</dbReference>
<evidence type="ECO:0000256" key="2">
    <source>
        <dbReference type="ARBA" id="ARBA00023136"/>
    </source>
</evidence>
<dbReference type="InterPro" id="IPR006665">
    <property type="entry name" value="OmpA-like"/>
</dbReference>
<sequence length="684" mass="75965">MHSTFRIHHFLLLACIVLGAFAACKTVKLKDAEKAHDLQEYAKAAEMYNTLYRRAGRTQLEMKAYTAFRSGENYRASGRQAKALRGYINARRYGYPDSVVLLRLAQTYQQGGNYKEAETLYREYLEAYPNSYFGAVGLEGCRFAVAQKEYPTRYEVRRATAWNSARGDFGPAYTPDGSALYFTSSRSKDDSLEESRITGLKPNDIYIIKRDAQGRWGRPDSVPGGINTPWDEGVPSISPDGSTIYYTVAQQGADYDRTAQIYSATRSGEGGWGTGSLVDIMRDSLRLAGHPALSASGDYLYFVSNIGGGYGGKDIYRAKISDRSYGSPENLGSAINTPGNEMYPYMEGDSTLFFASDGHPGLGGLDIFKATLDSTGQWTVVNMGQPINSPSDDYGFVIEPKGKDEVGSVTDESGMRGVFCSTRGDARGWPHLFLFELPAIFTEIQGYVLDREENPIAGATVRIVGERGPVGQGQVTTRDDGFYKMSVQGDTRYVMLAGARGYLNQYVELKTDTARQSETYYVDFFLASREKAEGLQNIFYDFDKATLRPESKASLNELVRILNDNPDIRIELGSHADRKGPDAYNIDLSDRRAQAVVVYLTSEGIAAERLTWKGYGKSTPKEITAKIAERYDFLHEGDVLTEDFVAQLTPEQQAVCDQLNRRTEFRVLDESEEPTPSADSPPIR</sequence>
<gene>
    <name evidence="8" type="ORF">C7382_1184</name>
</gene>
<dbReference type="Gene3D" id="2.60.40.1120">
    <property type="entry name" value="Carboxypeptidase-like, regulatory domain"/>
    <property type="match status" value="1"/>
</dbReference>
<feature type="signal peptide" evidence="6">
    <location>
        <begin position="1"/>
        <end position="22"/>
    </location>
</feature>
<feature type="chain" id="PRO_5015570516" evidence="6">
    <location>
        <begin position="23"/>
        <end position="684"/>
    </location>
</feature>
<dbReference type="PROSITE" id="PS50005">
    <property type="entry name" value="TPR"/>
    <property type="match status" value="1"/>
</dbReference>
<comment type="caution">
    <text evidence="8">The sequence shown here is derived from an EMBL/GenBank/DDBJ whole genome shotgun (WGS) entry which is preliminary data.</text>
</comment>
<dbReference type="InterPro" id="IPR011659">
    <property type="entry name" value="WD40"/>
</dbReference>
<dbReference type="PROSITE" id="PS51123">
    <property type="entry name" value="OMPA_2"/>
    <property type="match status" value="1"/>
</dbReference>
<evidence type="ECO:0000256" key="5">
    <source>
        <dbReference type="PROSITE-ProRule" id="PRU00473"/>
    </source>
</evidence>
<dbReference type="Gene3D" id="2.120.10.30">
    <property type="entry name" value="TolB, C-terminal domain"/>
    <property type="match status" value="1"/>
</dbReference>
<organism evidence="8 9">
    <name type="scientific">Porphyromonas loveana</name>
    <dbReference type="NCBI Taxonomy" id="1884669"/>
    <lineage>
        <taxon>Bacteria</taxon>
        <taxon>Pseudomonadati</taxon>
        <taxon>Bacteroidota</taxon>
        <taxon>Bacteroidia</taxon>
        <taxon>Bacteroidales</taxon>
        <taxon>Porphyromonadaceae</taxon>
        <taxon>Porphyromonas</taxon>
    </lineage>
</organism>
<dbReference type="InterPro" id="IPR011042">
    <property type="entry name" value="6-blade_b-propeller_TolB-like"/>
</dbReference>
<dbReference type="InterPro" id="IPR006664">
    <property type="entry name" value="OMP_bac"/>
</dbReference>
<dbReference type="SUPFAM" id="SSF48452">
    <property type="entry name" value="TPR-like"/>
    <property type="match status" value="1"/>
</dbReference>
<dbReference type="SUPFAM" id="SSF103088">
    <property type="entry name" value="OmpA-like"/>
    <property type="match status" value="1"/>
</dbReference>
<dbReference type="PANTHER" id="PTHR30329:SF21">
    <property type="entry name" value="LIPOPROTEIN YIAD-RELATED"/>
    <property type="match status" value="1"/>
</dbReference>
<evidence type="ECO:0000256" key="3">
    <source>
        <dbReference type="ARBA" id="ARBA00023237"/>
    </source>
</evidence>
<keyword evidence="6" id="KW-0732">Signal</keyword>
<dbReference type="Gene3D" id="1.25.40.10">
    <property type="entry name" value="Tetratricopeptide repeat domain"/>
    <property type="match status" value="1"/>
</dbReference>
<dbReference type="Pfam" id="PF07676">
    <property type="entry name" value="PD40"/>
    <property type="match status" value="4"/>
</dbReference>
<dbReference type="Proteomes" id="UP000245462">
    <property type="component" value="Unassembled WGS sequence"/>
</dbReference>
<feature type="repeat" description="TPR" evidence="4">
    <location>
        <begin position="98"/>
        <end position="131"/>
    </location>
</feature>
<dbReference type="Pfam" id="PF00691">
    <property type="entry name" value="OmpA"/>
    <property type="match status" value="1"/>
</dbReference>
<dbReference type="OrthoDB" id="1488841at2"/>
<dbReference type="GeneID" id="94551397"/>
<dbReference type="Pfam" id="PF13174">
    <property type="entry name" value="TPR_6"/>
    <property type="match status" value="1"/>
</dbReference>
<evidence type="ECO:0000256" key="1">
    <source>
        <dbReference type="ARBA" id="ARBA00004442"/>
    </source>
</evidence>
<reference evidence="8 9" key="1">
    <citation type="submission" date="2018-04" db="EMBL/GenBank/DDBJ databases">
        <title>Genomic Encyclopedia of Type Strains, Phase IV (KMG-IV): sequencing the most valuable type-strain genomes for metagenomic binning, comparative biology and taxonomic classification.</title>
        <authorList>
            <person name="Goeker M."/>
        </authorList>
    </citation>
    <scope>NUCLEOTIDE SEQUENCE [LARGE SCALE GENOMIC DNA]</scope>
    <source>
        <strain evidence="8 9">DSM 28520</strain>
    </source>
</reference>
<evidence type="ECO:0000313" key="9">
    <source>
        <dbReference type="Proteomes" id="UP000245462"/>
    </source>
</evidence>
<dbReference type="PRINTS" id="PR01021">
    <property type="entry name" value="OMPADOMAIN"/>
</dbReference>
<dbReference type="SUPFAM" id="SSF82171">
    <property type="entry name" value="DPP6 N-terminal domain-like"/>
    <property type="match status" value="1"/>
</dbReference>
<dbReference type="EMBL" id="QEKY01000018">
    <property type="protein sequence ID" value="PVZ07789.1"/>
    <property type="molecule type" value="Genomic_DNA"/>
</dbReference>
<dbReference type="CDD" id="cd07185">
    <property type="entry name" value="OmpA_C-like"/>
    <property type="match status" value="1"/>
</dbReference>
<evidence type="ECO:0000256" key="6">
    <source>
        <dbReference type="SAM" id="SignalP"/>
    </source>
</evidence>
<accession>A0A2U1F6I9</accession>
<dbReference type="InterPro" id="IPR050330">
    <property type="entry name" value="Bact_OuterMem_StrucFunc"/>
</dbReference>
<dbReference type="RefSeq" id="WP_116679949.1">
    <property type="nucleotide sequence ID" value="NZ_QEKY01000018.1"/>
</dbReference>
<dbReference type="InterPro" id="IPR008969">
    <property type="entry name" value="CarboxyPept-like_regulatory"/>
</dbReference>
<dbReference type="AlphaFoldDB" id="A0A2U1F6I9"/>
<dbReference type="PANTHER" id="PTHR30329">
    <property type="entry name" value="STATOR ELEMENT OF FLAGELLAR MOTOR COMPLEX"/>
    <property type="match status" value="1"/>
</dbReference>
<keyword evidence="2 5" id="KW-0472">Membrane</keyword>
<dbReference type="PROSITE" id="PS51257">
    <property type="entry name" value="PROKAR_LIPOPROTEIN"/>
    <property type="match status" value="1"/>
</dbReference>
<dbReference type="Gene3D" id="3.30.1330.60">
    <property type="entry name" value="OmpA-like domain"/>
    <property type="match status" value="1"/>
</dbReference>
<evidence type="ECO:0000256" key="4">
    <source>
        <dbReference type="PROSITE-ProRule" id="PRU00339"/>
    </source>
</evidence>
<feature type="domain" description="OmpA-like" evidence="7">
    <location>
        <begin position="527"/>
        <end position="671"/>
    </location>
</feature>
<comment type="subcellular location">
    <subcellularLocation>
        <location evidence="1">Cell outer membrane</location>
    </subcellularLocation>
</comment>
<keyword evidence="3" id="KW-0998">Cell outer membrane</keyword>
<protein>
    <submittedName>
        <fullName evidence="8">Peptidoglycan-associated lipoprotein</fullName>
    </submittedName>
</protein>
<dbReference type="SUPFAM" id="SSF49464">
    <property type="entry name" value="Carboxypeptidase regulatory domain-like"/>
    <property type="match status" value="1"/>
</dbReference>
<proteinExistence type="predicted"/>
<evidence type="ECO:0000313" key="8">
    <source>
        <dbReference type="EMBL" id="PVZ07789.1"/>
    </source>
</evidence>
<dbReference type="InterPro" id="IPR036737">
    <property type="entry name" value="OmpA-like_sf"/>
</dbReference>
<keyword evidence="9" id="KW-1185">Reference proteome</keyword>
<dbReference type="InterPro" id="IPR019734">
    <property type="entry name" value="TPR_rpt"/>
</dbReference>
<name>A0A2U1F6I9_9PORP</name>
<keyword evidence="8" id="KW-0449">Lipoprotein</keyword>